<comment type="similarity">
    <text evidence="1">Belongs to the BCP1 family.</text>
</comment>
<name>A0A843VJG6_COLES</name>
<feature type="compositionally biased region" description="Basic and acidic residues" evidence="2">
    <location>
        <begin position="436"/>
        <end position="446"/>
    </location>
</feature>
<sequence length="461" mass="52400">MRSTGRANPLLAAAPAPSRTHARGHLCRPVRESSSPLTSPSSLRPRDPNWLHQPPPGSLVDSATRLHQHFFGLLRRLSSQTRTPENLARFLEEIAFAKFGRLRTLRLNGVQLPALPTSIQNLKLLRLLDLTAAPIEVLTESVGNLYNLQRPRRRAPPAKRRRRLLLGRAVSFSPFFRSLSRHLLRPPSPTASAPKGEAPARAPPALKRSKFTPRRAEPFLLESSSNDESDLDEEEQDDMIEEILPVDFELFDPKPDDFHGVKLLLHSYLGDRQWDLSGFVDLILEQTTVGTVVKLNKTEYEEDEEDDYDDARRGADDDKGPFASHQCIKELKEYLIEICHENGVKNKLLPMLEGNQAHSTRLLVCERFVNFPHQPMQHLYDALFDEVSWATEDEATHGIRDSFRFKLYLLLTRIFMKDVDIAKGGAKVRLGKNKKSSYDSKGRNFDGDEPIVHQGRRRSFS</sequence>
<reference evidence="3" key="1">
    <citation type="submission" date="2017-07" db="EMBL/GenBank/DDBJ databases">
        <title>Taro Niue Genome Assembly and Annotation.</title>
        <authorList>
            <person name="Atibalentja N."/>
            <person name="Keating K."/>
            <person name="Fields C.J."/>
        </authorList>
    </citation>
    <scope>NUCLEOTIDE SEQUENCE</scope>
    <source>
        <strain evidence="3">Niue_2</strain>
        <tissue evidence="3">Leaf</tissue>
    </source>
</reference>
<feature type="compositionally biased region" description="Acidic residues" evidence="2">
    <location>
        <begin position="300"/>
        <end position="309"/>
    </location>
</feature>
<dbReference type="Proteomes" id="UP000652761">
    <property type="component" value="Unassembled WGS sequence"/>
</dbReference>
<feature type="compositionally biased region" description="Low complexity" evidence="2">
    <location>
        <begin position="33"/>
        <end position="43"/>
    </location>
</feature>
<feature type="region of interest" description="Disordered" evidence="2">
    <location>
        <begin position="432"/>
        <end position="461"/>
    </location>
</feature>
<dbReference type="OrthoDB" id="27543at2759"/>
<evidence type="ECO:0000313" key="4">
    <source>
        <dbReference type="Proteomes" id="UP000652761"/>
    </source>
</evidence>
<feature type="region of interest" description="Disordered" evidence="2">
    <location>
        <begin position="217"/>
        <end position="236"/>
    </location>
</feature>
<dbReference type="InterPro" id="IPR025602">
    <property type="entry name" value="BCP1_family"/>
</dbReference>
<dbReference type="PANTHER" id="PTHR13261">
    <property type="entry name" value="BRCA2 AND CDKN1A INTERACTING PROTEIN"/>
    <property type="match status" value="1"/>
</dbReference>
<evidence type="ECO:0000256" key="1">
    <source>
        <dbReference type="ARBA" id="ARBA00006781"/>
    </source>
</evidence>
<proteinExistence type="inferred from homology"/>
<accession>A0A843VJG6</accession>
<dbReference type="InterPro" id="IPR032675">
    <property type="entry name" value="LRR_dom_sf"/>
</dbReference>
<dbReference type="PANTHER" id="PTHR13261:SF0">
    <property type="entry name" value="BRCA2 AND CDKN1A-INTERACTING PROTEIN"/>
    <property type="match status" value="1"/>
</dbReference>
<protein>
    <submittedName>
        <fullName evidence="3">Uncharacterized protein</fullName>
    </submittedName>
</protein>
<gene>
    <name evidence="3" type="ORF">Taro_029651</name>
</gene>
<keyword evidence="4" id="KW-1185">Reference proteome</keyword>
<feature type="compositionally biased region" description="Basic and acidic residues" evidence="2">
    <location>
        <begin position="310"/>
        <end position="320"/>
    </location>
</feature>
<organism evidence="3 4">
    <name type="scientific">Colocasia esculenta</name>
    <name type="common">Wild taro</name>
    <name type="synonym">Arum esculentum</name>
    <dbReference type="NCBI Taxonomy" id="4460"/>
    <lineage>
        <taxon>Eukaryota</taxon>
        <taxon>Viridiplantae</taxon>
        <taxon>Streptophyta</taxon>
        <taxon>Embryophyta</taxon>
        <taxon>Tracheophyta</taxon>
        <taxon>Spermatophyta</taxon>
        <taxon>Magnoliopsida</taxon>
        <taxon>Liliopsida</taxon>
        <taxon>Araceae</taxon>
        <taxon>Aroideae</taxon>
        <taxon>Colocasieae</taxon>
        <taxon>Colocasia</taxon>
    </lineage>
</organism>
<feature type="region of interest" description="Disordered" evidence="2">
    <location>
        <begin position="1"/>
        <end position="58"/>
    </location>
</feature>
<dbReference type="Pfam" id="PF13862">
    <property type="entry name" value="BCCIP"/>
    <property type="match status" value="1"/>
</dbReference>
<dbReference type="GO" id="GO:0005634">
    <property type="term" value="C:nucleus"/>
    <property type="evidence" value="ECO:0007669"/>
    <property type="project" value="TreeGrafter"/>
</dbReference>
<feature type="region of interest" description="Disordered" evidence="2">
    <location>
        <begin position="186"/>
        <end position="209"/>
    </location>
</feature>
<evidence type="ECO:0000313" key="3">
    <source>
        <dbReference type="EMBL" id="MQL96961.1"/>
    </source>
</evidence>
<dbReference type="Gene3D" id="3.80.10.10">
    <property type="entry name" value="Ribonuclease Inhibitor"/>
    <property type="match status" value="1"/>
</dbReference>
<evidence type="ECO:0000256" key="2">
    <source>
        <dbReference type="SAM" id="MobiDB-lite"/>
    </source>
</evidence>
<dbReference type="EMBL" id="NMUH01001983">
    <property type="protein sequence ID" value="MQL96961.1"/>
    <property type="molecule type" value="Genomic_DNA"/>
</dbReference>
<dbReference type="AlphaFoldDB" id="A0A843VJG6"/>
<feature type="compositionally biased region" description="Acidic residues" evidence="2">
    <location>
        <begin position="225"/>
        <end position="236"/>
    </location>
</feature>
<feature type="region of interest" description="Disordered" evidence="2">
    <location>
        <begin position="300"/>
        <end position="320"/>
    </location>
</feature>
<comment type="caution">
    <text evidence="3">The sequence shown here is derived from an EMBL/GenBank/DDBJ whole genome shotgun (WGS) entry which is preliminary data.</text>
</comment>
<dbReference type="SUPFAM" id="SSF52058">
    <property type="entry name" value="L domain-like"/>
    <property type="match status" value="1"/>
</dbReference>
<feature type="compositionally biased region" description="Low complexity" evidence="2">
    <location>
        <begin position="7"/>
        <end position="17"/>
    </location>
</feature>